<protein>
    <recommendedName>
        <fullName evidence="2">Integrase, catalytic region, zinc finger, CCHC-type, peptidase aspartic, catalytic</fullName>
    </recommendedName>
</protein>
<feature type="non-terminal residue" evidence="1">
    <location>
        <position position="255"/>
    </location>
</feature>
<sequence length="255" mass="29563">DSENTLMHAEESRSKMIAKQNDPQLIEKKVITKPIDYAALNQLSTDFNTRFVPQTESYAEHAFWSQYSVQTDEPTHSGTTIVEVPKELPKVSMVNSCLKKLKFHLASFDIVVKEQTTAIAITEGTWGFEHTKACFRDDIIPFMKNLKELFNSFDQYLIDEVSEVQKIFKQMEMAIEQHCAEKTEFQTKMENVLKENDHLLTHALGVEIMNIVVNDYMNVNCLTVDACDHCVTIESELKTDFIKKEYYEMLLKQYH</sequence>
<accession>A0A699RZH9</accession>
<name>A0A699RZH9_TANCI</name>
<dbReference type="AlphaFoldDB" id="A0A699RZH9"/>
<evidence type="ECO:0008006" key="2">
    <source>
        <dbReference type="Google" id="ProtNLM"/>
    </source>
</evidence>
<organism evidence="1">
    <name type="scientific">Tanacetum cinerariifolium</name>
    <name type="common">Dalmatian daisy</name>
    <name type="synonym">Chrysanthemum cinerariifolium</name>
    <dbReference type="NCBI Taxonomy" id="118510"/>
    <lineage>
        <taxon>Eukaryota</taxon>
        <taxon>Viridiplantae</taxon>
        <taxon>Streptophyta</taxon>
        <taxon>Embryophyta</taxon>
        <taxon>Tracheophyta</taxon>
        <taxon>Spermatophyta</taxon>
        <taxon>Magnoliopsida</taxon>
        <taxon>eudicotyledons</taxon>
        <taxon>Gunneridae</taxon>
        <taxon>Pentapetalae</taxon>
        <taxon>asterids</taxon>
        <taxon>campanulids</taxon>
        <taxon>Asterales</taxon>
        <taxon>Asteraceae</taxon>
        <taxon>Asteroideae</taxon>
        <taxon>Anthemideae</taxon>
        <taxon>Anthemidinae</taxon>
        <taxon>Tanacetum</taxon>
    </lineage>
</organism>
<dbReference type="EMBL" id="BKCJ011126854">
    <property type="protein sequence ID" value="GFC90527.1"/>
    <property type="molecule type" value="Genomic_DNA"/>
</dbReference>
<evidence type="ECO:0000313" key="1">
    <source>
        <dbReference type="EMBL" id="GFC90527.1"/>
    </source>
</evidence>
<gene>
    <name evidence="1" type="ORF">Tci_862497</name>
</gene>
<proteinExistence type="predicted"/>
<feature type="non-terminal residue" evidence="1">
    <location>
        <position position="1"/>
    </location>
</feature>
<reference evidence="1" key="1">
    <citation type="journal article" date="2019" name="Sci. Rep.">
        <title>Draft genome of Tanacetum cinerariifolium, the natural source of mosquito coil.</title>
        <authorList>
            <person name="Yamashiro T."/>
            <person name="Shiraishi A."/>
            <person name="Satake H."/>
            <person name="Nakayama K."/>
        </authorList>
    </citation>
    <scope>NUCLEOTIDE SEQUENCE</scope>
</reference>
<comment type="caution">
    <text evidence="1">The sequence shown here is derived from an EMBL/GenBank/DDBJ whole genome shotgun (WGS) entry which is preliminary data.</text>
</comment>